<protein>
    <submittedName>
        <fullName evidence="2">Uncharacterized protein</fullName>
    </submittedName>
</protein>
<name>A0A146KCF7_9EUKA</name>
<dbReference type="AlphaFoldDB" id="A0A146KCF7"/>
<organism evidence="2">
    <name type="scientific">Trepomonas sp. PC1</name>
    <dbReference type="NCBI Taxonomy" id="1076344"/>
    <lineage>
        <taxon>Eukaryota</taxon>
        <taxon>Metamonada</taxon>
        <taxon>Diplomonadida</taxon>
        <taxon>Hexamitidae</taxon>
        <taxon>Hexamitinae</taxon>
        <taxon>Trepomonas</taxon>
    </lineage>
</organism>
<gene>
    <name evidence="2" type="ORF">TPC1_14054</name>
</gene>
<keyword evidence="1" id="KW-0175">Coiled coil</keyword>
<evidence type="ECO:0000256" key="1">
    <source>
        <dbReference type="SAM" id="Coils"/>
    </source>
</evidence>
<reference evidence="2" key="1">
    <citation type="submission" date="2015-07" db="EMBL/GenBank/DDBJ databases">
        <title>Adaptation to a free-living lifestyle via gene acquisitions in the diplomonad Trepomonas sp. PC1.</title>
        <authorList>
            <person name="Xu F."/>
            <person name="Jerlstrom-Hultqvist J."/>
            <person name="Kolisko M."/>
            <person name="Simpson A.G.B."/>
            <person name="Roger A.J."/>
            <person name="Svard S.G."/>
            <person name="Andersson J.O."/>
        </authorList>
    </citation>
    <scope>NUCLEOTIDE SEQUENCE</scope>
    <source>
        <strain evidence="2">PC1</strain>
    </source>
</reference>
<feature type="non-terminal residue" evidence="2">
    <location>
        <position position="1"/>
    </location>
</feature>
<feature type="coiled-coil region" evidence="1">
    <location>
        <begin position="568"/>
        <end position="606"/>
    </location>
</feature>
<accession>A0A146KCF7</accession>
<proteinExistence type="predicted"/>
<dbReference type="EMBL" id="GDID01003002">
    <property type="protein sequence ID" value="JAP93604.1"/>
    <property type="molecule type" value="Transcribed_RNA"/>
</dbReference>
<evidence type="ECO:0000313" key="2">
    <source>
        <dbReference type="EMBL" id="JAP93604.1"/>
    </source>
</evidence>
<sequence length="637" mass="74255">FEDVTDMFFQMAASFNIGDYVKDPEISYETALLMPEVAVDDLDITQYVRQNYDDMNAQIANPRPKLQLDELKITAANLTKSTACVLNGAKTQTVTVHEQFITYLCELIRLARKNQLDFKNQKTIQKFQSEFFVPENRLVFLSITSILNFFNFYEAINKSWKHCDDICFFNFHLHSFITKLFELYGLSFTYAEFNQQYQACCFKSTEVELKPILFLAKASLGAVCVTAVDQKPLSSAIGVLDGVQGYFDFLKSLDQVNSKLQKQYLEEKVNPKRAALVLGLGDSQIVKFEDEMLYSQLITILQNSRKQMSQIQSQLKEIINDSPTAFLNQIIFQQQFQNEKFFKQPFEKFIVDKTVPIRDPTNKSKSKHYEVTNCNQDVEQPIIVRLMWLQFFTVQQEFMTKQFAFHLMSMSSSLDISLINQQVLITQIEPQMKKFMPYLCKAISTTPGRVQVVFKEFLHSEKFEVGKSAYSSFLKLAYEFFMNEFVLIPMYMSQLHSLFTEDYEVKAIYGLMICLSRKSLELFQKIHPTVTRKLKMHFNYLECRKRFFVAQNAKMKVDISEQQKFQLLQRFKDSNVEVEELVEEFNSKLGEKFDELTVDLKEYETEVNKDGNIFGAVSKLNRTRLAQVMGLWVKGME</sequence>